<comment type="caution">
    <text evidence="2">The sequence shown here is derived from an EMBL/GenBank/DDBJ whole genome shotgun (WGS) entry which is preliminary data.</text>
</comment>
<evidence type="ECO:0000256" key="1">
    <source>
        <dbReference type="SAM" id="MobiDB-lite"/>
    </source>
</evidence>
<protein>
    <submittedName>
        <fullName evidence="2">Uncharacterized protein</fullName>
    </submittedName>
</protein>
<gene>
    <name evidence="2" type="ORF">CDAR_33421</name>
</gene>
<dbReference type="AlphaFoldDB" id="A0AAV4VF71"/>
<evidence type="ECO:0000313" key="3">
    <source>
        <dbReference type="Proteomes" id="UP001054837"/>
    </source>
</evidence>
<evidence type="ECO:0000313" key="2">
    <source>
        <dbReference type="EMBL" id="GIY68130.1"/>
    </source>
</evidence>
<accession>A0AAV4VF71</accession>
<keyword evidence="3" id="KW-1185">Reference proteome</keyword>
<reference evidence="2 3" key="1">
    <citation type="submission" date="2021-06" db="EMBL/GenBank/DDBJ databases">
        <title>Caerostris darwini draft genome.</title>
        <authorList>
            <person name="Kono N."/>
            <person name="Arakawa K."/>
        </authorList>
    </citation>
    <scope>NUCLEOTIDE SEQUENCE [LARGE SCALE GENOMIC DNA]</scope>
</reference>
<sequence>MLSLSPAILPVSTKGDSDRLPQLIQNCVSCHWAISLVNKTSNQSGRNHQSDSESVHKRTNSFSPPPFDIRHSETGLSSNKIAFVVGGSLKARPTPKSHSIGIKYIFTLVIEELQCACSERYRILPPV</sequence>
<dbReference type="Proteomes" id="UP001054837">
    <property type="component" value="Unassembled WGS sequence"/>
</dbReference>
<organism evidence="2 3">
    <name type="scientific">Caerostris darwini</name>
    <dbReference type="NCBI Taxonomy" id="1538125"/>
    <lineage>
        <taxon>Eukaryota</taxon>
        <taxon>Metazoa</taxon>
        <taxon>Ecdysozoa</taxon>
        <taxon>Arthropoda</taxon>
        <taxon>Chelicerata</taxon>
        <taxon>Arachnida</taxon>
        <taxon>Araneae</taxon>
        <taxon>Araneomorphae</taxon>
        <taxon>Entelegynae</taxon>
        <taxon>Araneoidea</taxon>
        <taxon>Araneidae</taxon>
        <taxon>Caerostris</taxon>
    </lineage>
</organism>
<dbReference type="EMBL" id="BPLQ01012838">
    <property type="protein sequence ID" value="GIY68130.1"/>
    <property type="molecule type" value="Genomic_DNA"/>
</dbReference>
<name>A0AAV4VF71_9ARAC</name>
<feature type="region of interest" description="Disordered" evidence="1">
    <location>
        <begin position="41"/>
        <end position="73"/>
    </location>
</feature>
<proteinExistence type="predicted"/>